<dbReference type="InterPro" id="IPR035940">
    <property type="entry name" value="CAP_sf"/>
</dbReference>
<dbReference type="InterPro" id="IPR018244">
    <property type="entry name" value="Allrgn_V5/Tpx1_CS"/>
</dbReference>
<dbReference type="PRINTS" id="PR00837">
    <property type="entry name" value="V5TPXLIKE"/>
</dbReference>
<dbReference type="AlphaFoldDB" id="A0A8H7S7U0"/>
<keyword evidence="3" id="KW-0175">Coiled coil</keyword>
<proteinExistence type="predicted"/>
<evidence type="ECO:0000256" key="2">
    <source>
        <dbReference type="ARBA" id="ARBA00023034"/>
    </source>
</evidence>
<evidence type="ECO:0000256" key="7">
    <source>
        <dbReference type="ARBA" id="ARBA00063947"/>
    </source>
</evidence>
<accession>A0A8H7S7U0</accession>
<feature type="signal peptide" evidence="10">
    <location>
        <begin position="1"/>
        <end position="21"/>
    </location>
</feature>
<feature type="chain" id="PRO_5034401579" description="Golgi-associated plant pathogenesis-related protein 1" evidence="10">
    <location>
        <begin position="22"/>
        <end position="162"/>
    </location>
</feature>
<dbReference type="Pfam" id="PF00188">
    <property type="entry name" value="CAP"/>
    <property type="match status" value="1"/>
</dbReference>
<dbReference type="EMBL" id="JAEPRB010000043">
    <property type="protein sequence ID" value="KAG2224395.1"/>
    <property type="molecule type" value="Genomic_DNA"/>
</dbReference>
<dbReference type="SMART" id="SM00198">
    <property type="entry name" value="SCP"/>
    <property type="match status" value="1"/>
</dbReference>
<dbReference type="OrthoDB" id="337038at2759"/>
<dbReference type="GO" id="GO:0000139">
    <property type="term" value="C:Golgi membrane"/>
    <property type="evidence" value="ECO:0007669"/>
    <property type="project" value="UniProtKB-SubCell"/>
</dbReference>
<keyword evidence="4" id="KW-0472">Membrane</keyword>
<keyword evidence="10" id="KW-0732">Signal</keyword>
<evidence type="ECO:0000313" key="13">
    <source>
        <dbReference type="Proteomes" id="UP000646827"/>
    </source>
</evidence>
<evidence type="ECO:0000256" key="3">
    <source>
        <dbReference type="ARBA" id="ARBA00023054"/>
    </source>
</evidence>
<evidence type="ECO:0000256" key="1">
    <source>
        <dbReference type="ARBA" id="ARBA00022707"/>
    </source>
</evidence>
<keyword evidence="2" id="KW-0333">Golgi apparatus</keyword>
<comment type="subcellular location">
    <subcellularLocation>
        <location evidence="6">Golgi apparatus membrane</location>
        <topology evidence="6">Lipid-anchor</topology>
    </subcellularLocation>
</comment>
<dbReference type="PROSITE" id="PS01009">
    <property type="entry name" value="CRISP_1"/>
    <property type="match status" value="1"/>
</dbReference>
<organism evidence="12 13">
    <name type="scientific">Circinella minor</name>
    <dbReference type="NCBI Taxonomy" id="1195481"/>
    <lineage>
        <taxon>Eukaryota</taxon>
        <taxon>Fungi</taxon>
        <taxon>Fungi incertae sedis</taxon>
        <taxon>Mucoromycota</taxon>
        <taxon>Mucoromycotina</taxon>
        <taxon>Mucoromycetes</taxon>
        <taxon>Mucorales</taxon>
        <taxon>Lichtheimiaceae</taxon>
        <taxon>Circinella</taxon>
    </lineage>
</organism>
<dbReference type="Proteomes" id="UP000646827">
    <property type="component" value="Unassembled WGS sequence"/>
</dbReference>
<reference evidence="12 13" key="1">
    <citation type="submission" date="2020-12" db="EMBL/GenBank/DDBJ databases">
        <title>Metabolic potential, ecology and presence of endohyphal bacteria is reflected in genomic diversity of Mucoromycotina.</title>
        <authorList>
            <person name="Muszewska A."/>
            <person name="Okrasinska A."/>
            <person name="Steczkiewicz K."/>
            <person name="Drgas O."/>
            <person name="Orlowska M."/>
            <person name="Perlinska-Lenart U."/>
            <person name="Aleksandrzak-Piekarczyk T."/>
            <person name="Szatraj K."/>
            <person name="Zielenkiewicz U."/>
            <person name="Pilsyk S."/>
            <person name="Malc E."/>
            <person name="Mieczkowski P."/>
            <person name="Kruszewska J.S."/>
            <person name="Biernat P."/>
            <person name="Pawlowska J."/>
        </authorList>
    </citation>
    <scope>NUCLEOTIDE SEQUENCE [LARGE SCALE GENOMIC DNA]</scope>
    <source>
        <strain evidence="12 13">CBS 142.35</strain>
    </source>
</reference>
<dbReference type="PANTHER" id="PTHR10334">
    <property type="entry name" value="CYSTEINE-RICH SECRETORY PROTEIN-RELATED"/>
    <property type="match status" value="1"/>
</dbReference>
<keyword evidence="5" id="KW-0449">Lipoprotein</keyword>
<evidence type="ECO:0000256" key="10">
    <source>
        <dbReference type="SAM" id="SignalP"/>
    </source>
</evidence>
<protein>
    <recommendedName>
        <fullName evidence="8">Golgi-associated plant pathogenesis-related protein 1</fullName>
    </recommendedName>
    <alternativeName>
        <fullName evidence="9">Glioma pathogenesis-related protein 2</fullName>
    </alternativeName>
</protein>
<evidence type="ECO:0000256" key="5">
    <source>
        <dbReference type="ARBA" id="ARBA00023288"/>
    </source>
</evidence>
<dbReference type="InterPro" id="IPR001283">
    <property type="entry name" value="CRISP-related"/>
</dbReference>
<dbReference type="SUPFAM" id="SSF55797">
    <property type="entry name" value="PR-1-like"/>
    <property type="match status" value="1"/>
</dbReference>
<dbReference type="GO" id="GO:0005576">
    <property type="term" value="C:extracellular region"/>
    <property type="evidence" value="ECO:0007669"/>
    <property type="project" value="InterPro"/>
</dbReference>
<evidence type="ECO:0000256" key="4">
    <source>
        <dbReference type="ARBA" id="ARBA00023136"/>
    </source>
</evidence>
<dbReference type="InterPro" id="IPR014044">
    <property type="entry name" value="CAP_dom"/>
</dbReference>
<gene>
    <name evidence="12" type="ORF">INT45_002934</name>
</gene>
<keyword evidence="1" id="KW-0519">Myristate</keyword>
<comment type="caution">
    <text evidence="12">The sequence shown here is derived from an EMBL/GenBank/DDBJ whole genome shotgun (WGS) entry which is preliminary data.</text>
</comment>
<name>A0A8H7S7U0_9FUNG</name>
<evidence type="ECO:0000313" key="12">
    <source>
        <dbReference type="EMBL" id="KAG2224395.1"/>
    </source>
</evidence>
<feature type="domain" description="SCP" evidence="11">
    <location>
        <begin position="25"/>
        <end position="148"/>
    </location>
</feature>
<comment type="subunit">
    <text evidence="7">Homodimer. Interacts with CAV1.</text>
</comment>
<evidence type="ECO:0000256" key="9">
    <source>
        <dbReference type="ARBA" id="ARBA00075475"/>
    </source>
</evidence>
<evidence type="ECO:0000259" key="11">
    <source>
        <dbReference type="SMART" id="SM00198"/>
    </source>
</evidence>
<dbReference type="Gene3D" id="3.40.33.10">
    <property type="entry name" value="CAP"/>
    <property type="match status" value="1"/>
</dbReference>
<dbReference type="FunFam" id="3.40.33.10:FF:000015">
    <property type="entry name" value="Golgi-associated plant pathogenesis-related protein 1"/>
    <property type="match status" value="1"/>
</dbReference>
<keyword evidence="13" id="KW-1185">Reference proteome</keyword>
<evidence type="ECO:0000256" key="6">
    <source>
        <dbReference type="ARBA" id="ARBA00037794"/>
    </source>
</evidence>
<evidence type="ECO:0000256" key="8">
    <source>
        <dbReference type="ARBA" id="ARBA00069728"/>
    </source>
</evidence>
<sequence>MRFTALTLSAALLGFIQVSQAIDQVGIDNALKSHNEKRAKHGAPALKWNATLENFAQDWSDKCDFKHSGGPSGENLAMGHPNFPAAVQAWYDEEKKYDYNKPGFTPETGHFTAMVWKATTDLGCGVTDCKDKGRLYTCEYWPTGNVDTPDKGLFKENVVPPQ</sequence>